<dbReference type="Pfam" id="PF14038">
    <property type="entry name" value="YqzE"/>
    <property type="match status" value="1"/>
</dbReference>
<evidence type="ECO:0000313" key="1">
    <source>
        <dbReference type="EMBL" id="RAV21610.1"/>
    </source>
</evidence>
<organism evidence="1 2">
    <name type="scientific">Paenibacillus contaminans</name>
    <dbReference type="NCBI Taxonomy" id="450362"/>
    <lineage>
        <taxon>Bacteria</taxon>
        <taxon>Bacillati</taxon>
        <taxon>Bacillota</taxon>
        <taxon>Bacilli</taxon>
        <taxon>Bacillales</taxon>
        <taxon>Paenibacillaceae</taxon>
        <taxon>Paenibacillus</taxon>
    </lineage>
</organism>
<accession>A0A329MQ07</accession>
<protein>
    <submittedName>
        <fullName evidence="1">YqzE family protein</fullName>
    </submittedName>
</protein>
<dbReference type="RefSeq" id="WP_113030701.1">
    <property type="nucleotide sequence ID" value="NZ_QMFB01000004.1"/>
</dbReference>
<name>A0A329MQ07_9BACL</name>
<evidence type="ECO:0000313" key="2">
    <source>
        <dbReference type="Proteomes" id="UP000250369"/>
    </source>
</evidence>
<sequence length="68" mass="8217">MAKGDELVKYIAQQVTEYLDKPKEVRKQERGVKMKERWQHRWFGMLPFALKMWADGKRKKKETPPPRS</sequence>
<dbReference type="InterPro" id="IPR025622">
    <property type="entry name" value="YqzE"/>
</dbReference>
<keyword evidence="2" id="KW-1185">Reference proteome</keyword>
<gene>
    <name evidence="1" type="ORF">DQG23_10145</name>
</gene>
<dbReference type="EMBL" id="QMFB01000004">
    <property type="protein sequence ID" value="RAV21610.1"/>
    <property type="molecule type" value="Genomic_DNA"/>
</dbReference>
<dbReference type="AlphaFoldDB" id="A0A329MQ07"/>
<proteinExistence type="predicted"/>
<reference evidence="1 2" key="1">
    <citation type="journal article" date="2009" name="Int. J. Syst. Evol. Microbiol.">
        <title>Paenibacillus contaminans sp. nov., isolated from a contaminated laboratory plate.</title>
        <authorList>
            <person name="Chou J.H."/>
            <person name="Lee J.H."/>
            <person name="Lin M.C."/>
            <person name="Chang P.S."/>
            <person name="Arun A.B."/>
            <person name="Young C.C."/>
            <person name="Chen W.M."/>
        </authorList>
    </citation>
    <scope>NUCLEOTIDE SEQUENCE [LARGE SCALE GENOMIC DNA]</scope>
    <source>
        <strain evidence="1 2">CKOBP-6</strain>
    </source>
</reference>
<dbReference type="OrthoDB" id="2691835at2"/>
<dbReference type="Proteomes" id="UP000250369">
    <property type="component" value="Unassembled WGS sequence"/>
</dbReference>
<comment type="caution">
    <text evidence="1">The sequence shown here is derived from an EMBL/GenBank/DDBJ whole genome shotgun (WGS) entry which is preliminary data.</text>
</comment>